<dbReference type="PROSITE" id="PS00630">
    <property type="entry name" value="IMP_2"/>
    <property type="match status" value="1"/>
</dbReference>
<dbReference type="InterPro" id="IPR050725">
    <property type="entry name" value="CysQ/Inositol_MonoPase"/>
</dbReference>
<dbReference type="PANTHER" id="PTHR43028">
    <property type="entry name" value="3'(2'),5'-BISPHOSPHATE NUCLEOTIDASE 1"/>
    <property type="match status" value="1"/>
</dbReference>
<dbReference type="InterPro" id="IPR000760">
    <property type="entry name" value="Inositol_monophosphatase-like"/>
</dbReference>
<dbReference type="PANTHER" id="PTHR43028:SF5">
    <property type="entry name" value="3'(2'),5'-BISPHOSPHATE NUCLEOTIDASE 1"/>
    <property type="match status" value="1"/>
</dbReference>
<protein>
    <recommendedName>
        <fullName evidence="6">3'(2'),5'-bisphosphate nucleotidase 1</fullName>
        <ecNumber evidence="10">3.1.3.57</ecNumber>
        <ecNumber evidence="2">3.1.3.7</ecNumber>
    </recommendedName>
    <alternativeName>
        <fullName evidence="11">3'-phosphoadenosine 5'-phosphate phosphatase</fullName>
    </alternativeName>
    <alternativeName>
        <fullName evidence="7">Bisphosphate 3'-nucleotidase 1</fullName>
    </alternativeName>
    <alternativeName>
        <fullName evidence="12">Inositol-polyphosphate 1-phosphatase</fullName>
    </alternativeName>
</protein>
<keyword evidence="5" id="KW-0460">Magnesium</keyword>
<dbReference type="EC" id="3.1.3.7" evidence="2"/>
<evidence type="ECO:0000313" key="14">
    <source>
        <dbReference type="Proteomes" id="UP001439008"/>
    </source>
</evidence>
<keyword evidence="13" id="KW-0378">Hydrolase</keyword>
<evidence type="ECO:0000256" key="4">
    <source>
        <dbReference type="ARBA" id="ARBA00022723"/>
    </source>
</evidence>
<organism evidence="13 14">
    <name type="scientific">Bonamia ostreae</name>
    <dbReference type="NCBI Taxonomy" id="126728"/>
    <lineage>
        <taxon>Eukaryota</taxon>
        <taxon>Sar</taxon>
        <taxon>Rhizaria</taxon>
        <taxon>Endomyxa</taxon>
        <taxon>Ascetosporea</taxon>
        <taxon>Haplosporida</taxon>
        <taxon>Bonamia</taxon>
    </lineage>
</organism>
<dbReference type="EMBL" id="JBDODL010000103">
    <property type="protein sequence ID" value="MES1918667.1"/>
    <property type="molecule type" value="Genomic_DNA"/>
</dbReference>
<dbReference type="PROSITE" id="PS00629">
    <property type="entry name" value="IMP_1"/>
    <property type="match status" value="1"/>
</dbReference>
<dbReference type="Proteomes" id="UP001439008">
    <property type="component" value="Unassembled WGS sequence"/>
</dbReference>
<keyword evidence="14" id="KW-1185">Reference proteome</keyword>
<evidence type="ECO:0000256" key="9">
    <source>
        <dbReference type="ARBA" id="ARBA00044478"/>
    </source>
</evidence>
<accession>A0ABV2AHC9</accession>
<comment type="catalytic activity">
    <reaction evidence="8">
        <text>1D-myo-inositol 1,3,4-trisphosphate + H2O = 1D-myo-inositol 3,4-bisphosphate + phosphate</text>
        <dbReference type="Rhea" id="RHEA:70319"/>
        <dbReference type="ChEBI" id="CHEBI:15377"/>
        <dbReference type="ChEBI" id="CHEBI:43474"/>
        <dbReference type="ChEBI" id="CHEBI:58414"/>
        <dbReference type="ChEBI" id="CHEBI:83241"/>
    </reaction>
    <physiologicalReaction direction="left-to-right" evidence="8">
        <dbReference type="Rhea" id="RHEA:70320"/>
    </physiologicalReaction>
</comment>
<dbReference type="InterPro" id="IPR020550">
    <property type="entry name" value="Inositol_monophosphatase_CS"/>
</dbReference>
<evidence type="ECO:0000256" key="12">
    <source>
        <dbReference type="ARBA" id="ARBA00044554"/>
    </source>
</evidence>
<evidence type="ECO:0000256" key="11">
    <source>
        <dbReference type="ARBA" id="ARBA00044544"/>
    </source>
</evidence>
<keyword evidence="3" id="KW-0452">Lithium</keyword>
<comment type="catalytic activity">
    <reaction evidence="9">
        <text>1D-myo-inositol 1,4-bisphosphate + H2O = 1D-myo-inositol 4-phosphate + phosphate</text>
        <dbReference type="Rhea" id="RHEA:15553"/>
        <dbReference type="ChEBI" id="CHEBI:15377"/>
        <dbReference type="ChEBI" id="CHEBI:43474"/>
        <dbReference type="ChEBI" id="CHEBI:58282"/>
        <dbReference type="ChEBI" id="CHEBI:58469"/>
        <dbReference type="EC" id="3.1.3.57"/>
    </reaction>
    <physiologicalReaction direction="left-to-right" evidence="9">
        <dbReference type="Rhea" id="RHEA:15554"/>
    </physiologicalReaction>
</comment>
<comment type="caution">
    <text evidence="13">The sequence shown here is derived from an EMBL/GenBank/DDBJ whole genome shotgun (WGS) entry which is preliminary data.</text>
</comment>
<evidence type="ECO:0000256" key="8">
    <source>
        <dbReference type="ARBA" id="ARBA00044465"/>
    </source>
</evidence>
<evidence type="ECO:0000256" key="6">
    <source>
        <dbReference type="ARBA" id="ARBA00040342"/>
    </source>
</evidence>
<dbReference type="SUPFAM" id="SSF56655">
    <property type="entry name" value="Carbohydrate phosphatase"/>
    <property type="match status" value="1"/>
</dbReference>
<dbReference type="EC" id="3.1.3.57" evidence="10"/>
<keyword evidence="4" id="KW-0479">Metal-binding</keyword>
<dbReference type="Pfam" id="PF00459">
    <property type="entry name" value="Inositol_P"/>
    <property type="match status" value="1"/>
</dbReference>
<dbReference type="Gene3D" id="3.40.190.80">
    <property type="match status" value="1"/>
</dbReference>
<sequence length="316" mass="35033">MNIINKKNNGLTNNAIKIPKIKLSRLISTCISLAHQAGNEIRKVHSQTNYKIREKGTPQKSSFDDPQTEADIRAQYIIQNSLNILYPSLKVIGEEGLTKPFEKPPCFVPPRNDIFSAKIEEEMSVKNIVVWVDPLDGTSEFIKGNVSAVTVLIGISFFGKPIAGVIAQPFSDLKNGEFLMIWGVNTAKQKIVSSNFGNVVDTRKKANLDNLLITKSHLDDEYRTYLRGLGKRELIKMGGCGSKMISLLKKEANGYVFPIQGTKKWDTCAPQAILEAAGGIFTKPNGENIEYSDENVENEEGFIATLDGEHAQFVKK</sequence>
<reference evidence="13 14" key="1">
    <citation type="journal article" date="2024" name="BMC Biol.">
        <title>Comparative genomics of Ascetosporea gives new insight into the evolutionary basis for animal parasitism in Rhizaria.</title>
        <authorList>
            <person name="Hiltunen Thoren M."/>
            <person name="Onut-Brannstrom I."/>
            <person name="Alfjorden A."/>
            <person name="Peckova H."/>
            <person name="Swords F."/>
            <person name="Hooper C."/>
            <person name="Holzer A.S."/>
            <person name="Bass D."/>
            <person name="Burki F."/>
        </authorList>
    </citation>
    <scope>NUCLEOTIDE SEQUENCE [LARGE SCALE GENOMIC DNA]</scope>
    <source>
        <strain evidence="13">20-A016</strain>
    </source>
</reference>
<dbReference type="InterPro" id="IPR020583">
    <property type="entry name" value="Inositol_monoP_metal-BS"/>
</dbReference>
<evidence type="ECO:0000313" key="13">
    <source>
        <dbReference type="EMBL" id="MES1918667.1"/>
    </source>
</evidence>
<evidence type="ECO:0000256" key="5">
    <source>
        <dbReference type="ARBA" id="ARBA00022842"/>
    </source>
</evidence>
<evidence type="ECO:0000256" key="2">
    <source>
        <dbReference type="ARBA" id="ARBA00012633"/>
    </source>
</evidence>
<evidence type="ECO:0000256" key="10">
    <source>
        <dbReference type="ARBA" id="ARBA00044519"/>
    </source>
</evidence>
<comment type="similarity">
    <text evidence="1">Belongs to the inositol monophosphatase superfamily.</text>
</comment>
<gene>
    <name evidence="13" type="primary">BPNT1</name>
    <name evidence="13" type="ORF">MHBO_000601</name>
</gene>
<evidence type="ECO:0000256" key="1">
    <source>
        <dbReference type="ARBA" id="ARBA00009759"/>
    </source>
</evidence>
<name>A0ABV2AHC9_9EUKA</name>
<dbReference type="Gene3D" id="3.30.540.10">
    <property type="entry name" value="Fructose-1,6-Bisphosphatase, subunit A, domain 1"/>
    <property type="match status" value="1"/>
</dbReference>
<evidence type="ECO:0000256" key="7">
    <source>
        <dbReference type="ARBA" id="ARBA00041815"/>
    </source>
</evidence>
<proteinExistence type="inferred from homology"/>
<dbReference type="GO" id="GO:0008441">
    <property type="term" value="F:3'(2'),5'-bisphosphate nucleotidase activity"/>
    <property type="evidence" value="ECO:0007669"/>
    <property type="project" value="UniProtKB-EC"/>
</dbReference>
<evidence type="ECO:0000256" key="3">
    <source>
        <dbReference type="ARBA" id="ARBA00022671"/>
    </source>
</evidence>